<dbReference type="GO" id="GO:0003676">
    <property type="term" value="F:nucleic acid binding"/>
    <property type="evidence" value="ECO:0007669"/>
    <property type="project" value="InterPro"/>
</dbReference>
<keyword evidence="7" id="KW-0269">Exonuclease</keyword>
<dbReference type="GO" id="GO:0000723">
    <property type="term" value="P:telomere maintenance"/>
    <property type="evidence" value="ECO:0007669"/>
    <property type="project" value="TreeGrafter"/>
</dbReference>
<dbReference type="GO" id="GO:0005694">
    <property type="term" value="C:chromosome"/>
    <property type="evidence" value="ECO:0007669"/>
    <property type="project" value="TreeGrafter"/>
</dbReference>
<sequence>MLREKTNPKTDQEQFIRSTAPTARPLISCIVATVAFGMGIDKPDVRKIVHHGAPKDVESYYQEIGRAGRDGTILAYFEDELDGSIGGRDDCCDNCRNRALNPHVKDDKRDFTKEAKLLLDAVMKVYGFEGVTLELNQVQNIDWKWQIWHNSTYIIVERFEQLQSPKSADKKQRIWCWQENANPGGFGSLTAVSAEGEKWLNKASRDETVKMEFTPNHDLLFAEKLAPKIELSTVASTSWHQATTPMLTVRPVIDEKELELQGSLYTTLLKLRTELSHSLDCPPYMIATNKILLDIAKHRPSSIESLLKVDGVSERQCERFGQKLVNCVGTFCKDNSLEADNFEDFKDSASSTASQTNLAEPGGTFRRELSQTVITSYNLFHEQQMSIVSIVNIDLVLSVVCGYTDEGLQAEDCLLNSWPKKKCEWTGFEDQFPLQKEVAKARNLVEGTIFNHLADALQAGYAVDYKRAGLTEEIRELVTKTIRSPPINSDISKLSVIKDRLPDHVTYGHIKLVIAILELSCNTASCSTAVTPQRKGSFSSSGPPAKAPSNSRSSSQDTARKLPVWLSGKPGGKRKNPF</sequence>
<dbReference type="PANTHER" id="PTHR13710">
    <property type="entry name" value="DNA HELICASE RECQ FAMILY MEMBER"/>
    <property type="match status" value="1"/>
</dbReference>
<feature type="domain" description="Helicase C-terminal" evidence="6">
    <location>
        <begin position="1"/>
        <end position="112"/>
    </location>
</feature>
<dbReference type="EC" id="5.6.2.4" evidence="3"/>
<protein>
    <recommendedName>
        <fullName evidence="3">DNA 3'-5' helicase</fullName>
        <ecNumber evidence="3">5.6.2.4</ecNumber>
    </recommendedName>
</protein>
<feature type="domain" description="HRDC" evidence="5">
    <location>
        <begin position="258"/>
        <end position="338"/>
    </location>
</feature>
<name>A0AAD9QMB2_ACRCE</name>
<dbReference type="SMART" id="SM00341">
    <property type="entry name" value="HRDC"/>
    <property type="match status" value="1"/>
</dbReference>
<dbReference type="SUPFAM" id="SSF52540">
    <property type="entry name" value="P-loop containing nucleoside triphosphate hydrolases"/>
    <property type="match status" value="1"/>
</dbReference>
<feature type="compositionally biased region" description="Polar residues" evidence="4">
    <location>
        <begin position="530"/>
        <end position="557"/>
    </location>
</feature>
<dbReference type="InterPro" id="IPR001650">
    <property type="entry name" value="Helicase_C-like"/>
</dbReference>
<dbReference type="InterPro" id="IPR044876">
    <property type="entry name" value="HRDC_dom_sf"/>
</dbReference>
<dbReference type="InterPro" id="IPR010997">
    <property type="entry name" value="HRDC-like_sf"/>
</dbReference>
<keyword evidence="7" id="KW-0067">ATP-binding</keyword>
<dbReference type="GO" id="GO:0005654">
    <property type="term" value="C:nucleoplasm"/>
    <property type="evidence" value="ECO:0007669"/>
    <property type="project" value="TreeGrafter"/>
</dbReference>
<dbReference type="SMART" id="SM00490">
    <property type="entry name" value="HELICc"/>
    <property type="match status" value="1"/>
</dbReference>
<evidence type="ECO:0000256" key="4">
    <source>
        <dbReference type="SAM" id="MobiDB-lite"/>
    </source>
</evidence>
<organism evidence="7 8">
    <name type="scientific">Acropora cervicornis</name>
    <name type="common">Staghorn coral</name>
    <dbReference type="NCBI Taxonomy" id="6130"/>
    <lineage>
        <taxon>Eukaryota</taxon>
        <taxon>Metazoa</taxon>
        <taxon>Cnidaria</taxon>
        <taxon>Anthozoa</taxon>
        <taxon>Hexacorallia</taxon>
        <taxon>Scleractinia</taxon>
        <taxon>Astrocoeniina</taxon>
        <taxon>Acroporidae</taxon>
        <taxon>Acropora</taxon>
    </lineage>
</organism>
<dbReference type="GO" id="GO:0005737">
    <property type="term" value="C:cytoplasm"/>
    <property type="evidence" value="ECO:0007669"/>
    <property type="project" value="TreeGrafter"/>
</dbReference>
<dbReference type="FunFam" id="1.10.150.80:FF:000005">
    <property type="entry name" value="Werner syndrome ATP-dependent helicase homolog"/>
    <property type="match status" value="1"/>
</dbReference>
<proteinExistence type="inferred from homology"/>
<evidence type="ECO:0000256" key="3">
    <source>
        <dbReference type="ARBA" id="ARBA00034808"/>
    </source>
</evidence>
<dbReference type="Gene3D" id="3.40.50.300">
    <property type="entry name" value="P-loop containing nucleotide triphosphate hydrolases"/>
    <property type="match status" value="1"/>
</dbReference>
<comment type="caution">
    <text evidence="7">The sequence shown here is derived from an EMBL/GenBank/DDBJ whole genome shotgun (WGS) entry which is preliminary data.</text>
</comment>
<evidence type="ECO:0000259" key="6">
    <source>
        <dbReference type="PROSITE" id="PS51194"/>
    </source>
</evidence>
<dbReference type="Pfam" id="PF00271">
    <property type="entry name" value="Helicase_C"/>
    <property type="match status" value="1"/>
</dbReference>
<dbReference type="GO" id="GO:0000166">
    <property type="term" value="F:nucleotide binding"/>
    <property type="evidence" value="ECO:0007669"/>
    <property type="project" value="InterPro"/>
</dbReference>
<keyword evidence="8" id="KW-1185">Reference proteome</keyword>
<reference evidence="7" key="2">
    <citation type="journal article" date="2023" name="Science">
        <title>Genomic signatures of disease resistance in endangered staghorn corals.</title>
        <authorList>
            <person name="Vollmer S.V."/>
            <person name="Selwyn J.D."/>
            <person name="Despard B.A."/>
            <person name="Roesel C.L."/>
        </authorList>
    </citation>
    <scope>NUCLEOTIDE SEQUENCE</scope>
    <source>
        <strain evidence="7">K2</strain>
    </source>
</reference>
<dbReference type="GO" id="GO:0000724">
    <property type="term" value="P:double-strand break repair via homologous recombination"/>
    <property type="evidence" value="ECO:0007669"/>
    <property type="project" value="TreeGrafter"/>
</dbReference>
<evidence type="ECO:0000313" key="7">
    <source>
        <dbReference type="EMBL" id="KAK2563873.1"/>
    </source>
</evidence>
<dbReference type="Pfam" id="PF00570">
    <property type="entry name" value="HRDC"/>
    <property type="match status" value="1"/>
</dbReference>
<dbReference type="PROSITE" id="PS50967">
    <property type="entry name" value="HRDC"/>
    <property type="match status" value="1"/>
</dbReference>
<dbReference type="Proteomes" id="UP001249851">
    <property type="component" value="Unassembled WGS sequence"/>
</dbReference>
<keyword evidence="7" id="KW-0540">Nuclease</keyword>
<feature type="region of interest" description="Disordered" evidence="4">
    <location>
        <begin position="530"/>
        <end position="578"/>
    </location>
</feature>
<dbReference type="SUPFAM" id="SSF47819">
    <property type="entry name" value="HRDC-like"/>
    <property type="match status" value="1"/>
</dbReference>
<dbReference type="GO" id="GO:0004527">
    <property type="term" value="F:exonuclease activity"/>
    <property type="evidence" value="ECO:0007669"/>
    <property type="project" value="UniProtKB-KW"/>
</dbReference>
<keyword evidence="7" id="KW-0378">Hydrolase</keyword>
<evidence type="ECO:0000256" key="2">
    <source>
        <dbReference type="ARBA" id="ARBA00034617"/>
    </source>
</evidence>
<dbReference type="GO" id="GO:0009378">
    <property type="term" value="F:four-way junction helicase activity"/>
    <property type="evidence" value="ECO:0007669"/>
    <property type="project" value="TreeGrafter"/>
</dbReference>
<gene>
    <name evidence="7" type="ORF">P5673_012881</name>
</gene>
<comment type="similarity">
    <text evidence="1">Belongs to the helicase family. RecQ subfamily.</text>
</comment>
<comment type="catalytic activity">
    <reaction evidence="2">
        <text>Couples ATP hydrolysis with the unwinding of duplex DNA by translocating in the 3'-5' direction.</text>
        <dbReference type="EC" id="5.6.2.4"/>
    </reaction>
</comment>
<dbReference type="PROSITE" id="PS51194">
    <property type="entry name" value="HELICASE_CTER"/>
    <property type="match status" value="1"/>
</dbReference>
<reference evidence="7" key="1">
    <citation type="journal article" date="2023" name="G3 (Bethesda)">
        <title>Whole genome assembly and annotation of the endangered Caribbean coral Acropora cervicornis.</title>
        <authorList>
            <person name="Selwyn J.D."/>
            <person name="Vollmer S.V."/>
        </authorList>
    </citation>
    <scope>NUCLEOTIDE SEQUENCE</scope>
    <source>
        <strain evidence="7">K2</strain>
    </source>
</reference>
<dbReference type="AlphaFoldDB" id="A0AAD9QMB2"/>
<evidence type="ECO:0000259" key="5">
    <source>
        <dbReference type="PROSITE" id="PS50967"/>
    </source>
</evidence>
<dbReference type="Gene3D" id="1.10.150.80">
    <property type="entry name" value="HRDC domain"/>
    <property type="match status" value="1"/>
</dbReference>
<dbReference type="InterPro" id="IPR029491">
    <property type="entry name" value="Helicase_HTH"/>
</dbReference>
<dbReference type="InterPro" id="IPR027417">
    <property type="entry name" value="P-loop_NTPase"/>
</dbReference>
<keyword evidence="7" id="KW-0547">Nucleotide-binding</keyword>
<dbReference type="Pfam" id="PF14493">
    <property type="entry name" value="HTH_40"/>
    <property type="match status" value="1"/>
</dbReference>
<evidence type="ECO:0000256" key="1">
    <source>
        <dbReference type="ARBA" id="ARBA00005446"/>
    </source>
</evidence>
<keyword evidence="7" id="KW-0347">Helicase</keyword>
<dbReference type="EMBL" id="JARQWQ010000024">
    <property type="protein sequence ID" value="KAK2563873.1"/>
    <property type="molecule type" value="Genomic_DNA"/>
</dbReference>
<dbReference type="InterPro" id="IPR002121">
    <property type="entry name" value="HRDC_dom"/>
</dbReference>
<dbReference type="PANTHER" id="PTHR13710:SF120">
    <property type="entry name" value="BIFUNCTIONAL 3'-5' EXONUCLEASE_ATP-DEPENDENT HELICASE WRN"/>
    <property type="match status" value="1"/>
</dbReference>
<evidence type="ECO:0000313" key="8">
    <source>
        <dbReference type="Proteomes" id="UP001249851"/>
    </source>
</evidence>
<dbReference type="GO" id="GO:0043138">
    <property type="term" value="F:3'-5' DNA helicase activity"/>
    <property type="evidence" value="ECO:0007669"/>
    <property type="project" value="UniProtKB-EC"/>
</dbReference>
<accession>A0AAD9QMB2</accession>